<proteinExistence type="predicted"/>
<reference evidence="2" key="1">
    <citation type="submission" date="2022-11" db="UniProtKB">
        <authorList>
            <consortium name="WormBaseParasite"/>
        </authorList>
    </citation>
    <scope>IDENTIFICATION</scope>
</reference>
<dbReference type="Proteomes" id="UP000887580">
    <property type="component" value="Unplaced"/>
</dbReference>
<accession>A0AC35F2Y5</accession>
<protein>
    <submittedName>
        <fullName evidence="2">Uncharacterized protein</fullName>
    </submittedName>
</protein>
<evidence type="ECO:0000313" key="1">
    <source>
        <dbReference type="Proteomes" id="UP000887580"/>
    </source>
</evidence>
<organism evidence="1 2">
    <name type="scientific">Panagrolaimus sp. PS1159</name>
    <dbReference type="NCBI Taxonomy" id="55785"/>
    <lineage>
        <taxon>Eukaryota</taxon>
        <taxon>Metazoa</taxon>
        <taxon>Ecdysozoa</taxon>
        <taxon>Nematoda</taxon>
        <taxon>Chromadorea</taxon>
        <taxon>Rhabditida</taxon>
        <taxon>Tylenchina</taxon>
        <taxon>Panagrolaimomorpha</taxon>
        <taxon>Panagrolaimoidea</taxon>
        <taxon>Panagrolaimidae</taxon>
        <taxon>Panagrolaimus</taxon>
    </lineage>
</organism>
<name>A0AC35F2Y5_9BILA</name>
<dbReference type="WBParaSite" id="PS1159_v2.g13295.t2">
    <property type="protein sequence ID" value="PS1159_v2.g13295.t2"/>
    <property type="gene ID" value="PS1159_v2.g13295"/>
</dbReference>
<evidence type="ECO:0000313" key="2">
    <source>
        <dbReference type="WBParaSite" id="PS1159_v2.g13295.t2"/>
    </source>
</evidence>
<sequence length="157" mass="17623">MQSSILSIFAFIAILAIVANAQYDDEFASYDKRAMRNALVPSKNMQSSILSIFAFIAVLAIVANAQYDDEFASYDKRAMRNALVRFGRSGMRNALVRFGKRATLEDIPLIPDYAESKRNGAPQPFVRFVRFGRSAGRIDHMHDILTTLQKIEQANGQ</sequence>